<dbReference type="AlphaFoldDB" id="A0A7I4YN26"/>
<accession>A0A7I4YN26</accession>
<organism evidence="1 2">
    <name type="scientific">Haemonchus contortus</name>
    <name type="common">Barber pole worm</name>
    <dbReference type="NCBI Taxonomy" id="6289"/>
    <lineage>
        <taxon>Eukaryota</taxon>
        <taxon>Metazoa</taxon>
        <taxon>Ecdysozoa</taxon>
        <taxon>Nematoda</taxon>
        <taxon>Chromadorea</taxon>
        <taxon>Rhabditida</taxon>
        <taxon>Rhabditina</taxon>
        <taxon>Rhabditomorpha</taxon>
        <taxon>Strongyloidea</taxon>
        <taxon>Trichostrongylidae</taxon>
        <taxon>Haemonchus</taxon>
    </lineage>
</organism>
<proteinExistence type="predicted"/>
<name>A0A7I4YN26_HAECO</name>
<evidence type="ECO:0000313" key="1">
    <source>
        <dbReference type="Proteomes" id="UP000025227"/>
    </source>
</evidence>
<dbReference type="Proteomes" id="UP000025227">
    <property type="component" value="Unplaced"/>
</dbReference>
<evidence type="ECO:0000313" key="2">
    <source>
        <dbReference type="WBParaSite" id="HCON_00122610-00001"/>
    </source>
</evidence>
<keyword evidence="1" id="KW-1185">Reference proteome</keyword>
<sequence length="132" mass="14676">MKVFCFGIAIVRIDTSEASLLKTMWPSKTLAVVVFMLQVSQSPSCTFTKYCGSPGDTFKVYANTSTSLYDCLKACYFTEYCNYVTFSSGLCLAYGNAAFYYGNSSSTSCYSWRFQRDSIANPEQCKPVSSLL</sequence>
<protein>
    <submittedName>
        <fullName evidence="2">Apple domain-containing protein</fullName>
    </submittedName>
</protein>
<reference evidence="2" key="1">
    <citation type="submission" date="2020-12" db="UniProtKB">
        <authorList>
            <consortium name="WormBaseParasite"/>
        </authorList>
    </citation>
    <scope>IDENTIFICATION</scope>
    <source>
        <strain evidence="2">MHco3</strain>
    </source>
</reference>
<dbReference type="WBParaSite" id="HCON_00122610-00001">
    <property type="protein sequence ID" value="HCON_00122610-00001"/>
    <property type="gene ID" value="HCON_00122610"/>
</dbReference>